<protein>
    <submittedName>
        <fullName evidence="2">DCL1 protein</fullName>
    </submittedName>
</protein>
<evidence type="ECO:0000259" key="1">
    <source>
        <dbReference type="Pfam" id="PF00270"/>
    </source>
</evidence>
<dbReference type="PANTHER" id="PTHR14074">
    <property type="entry name" value="HELICASE WITH DEATH DOMAIN-RELATED"/>
    <property type="match status" value="1"/>
</dbReference>
<dbReference type="GO" id="GO:0005737">
    <property type="term" value="C:cytoplasm"/>
    <property type="evidence" value="ECO:0007669"/>
    <property type="project" value="TreeGrafter"/>
</dbReference>
<sequence>MECYGCKTCLAKVDHLCFYHKSEREVHLIFRPECRYALDKTMTVQEPAKKKAKVICRSCNIGVASELPFGPSSTPFVGFAADSVVVLATPLGKKQKWAEMCRHEPFRRIEVRTDDTFFGPKASTASVPPSETDSFASGQVPETVVMNPKMDVRLAAQLEEFSWHGLTDTLPRPYQIEAFVECLARDLLVIFPTGCGKTLVAALLLARMARLNPNRMGLFIVDRVPLVFQQGAAISMETQLKVCRVCGENKTKATMRELKES</sequence>
<dbReference type="Proteomes" id="UP000604046">
    <property type="component" value="Unassembled WGS sequence"/>
</dbReference>
<dbReference type="AlphaFoldDB" id="A0A812MYR3"/>
<comment type="caution">
    <text evidence="2">The sequence shown here is derived from an EMBL/GenBank/DDBJ whole genome shotgun (WGS) entry which is preliminary data.</text>
</comment>
<dbReference type="OrthoDB" id="412229at2759"/>
<dbReference type="InterPro" id="IPR051363">
    <property type="entry name" value="RLR_Helicase"/>
</dbReference>
<accession>A0A812MYR3</accession>
<keyword evidence="3" id="KW-1185">Reference proteome</keyword>
<dbReference type="GO" id="GO:0005524">
    <property type="term" value="F:ATP binding"/>
    <property type="evidence" value="ECO:0007669"/>
    <property type="project" value="InterPro"/>
</dbReference>
<feature type="domain" description="DEAD/DEAH-box helicase" evidence="1">
    <location>
        <begin position="172"/>
        <end position="259"/>
    </location>
</feature>
<dbReference type="Pfam" id="PF00270">
    <property type="entry name" value="DEAD"/>
    <property type="match status" value="1"/>
</dbReference>
<evidence type="ECO:0000313" key="2">
    <source>
        <dbReference type="EMBL" id="CAE7280336.1"/>
    </source>
</evidence>
<dbReference type="InterPro" id="IPR011545">
    <property type="entry name" value="DEAD/DEAH_box_helicase_dom"/>
</dbReference>
<dbReference type="PANTHER" id="PTHR14074:SF16">
    <property type="entry name" value="ANTIVIRAL INNATE IMMUNE RESPONSE RECEPTOR RIG-I"/>
    <property type="match status" value="1"/>
</dbReference>
<dbReference type="InterPro" id="IPR027417">
    <property type="entry name" value="P-loop_NTPase"/>
</dbReference>
<proteinExistence type="predicted"/>
<evidence type="ECO:0000313" key="3">
    <source>
        <dbReference type="Proteomes" id="UP000604046"/>
    </source>
</evidence>
<reference evidence="2" key="1">
    <citation type="submission" date="2021-02" db="EMBL/GenBank/DDBJ databases">
        <authorList>
            <person name="Dougan E. K."/>
            <person name="Rhodes N."/>
            <person name="Thang M."/>
            <person name="Chan C."/>
        </authorList>
    </citation>
    <scope>NUCLEOTIDE SEQUENCE</scope>
</reference>
<name>A0A812MYR3_9DINO</name>
<organism evidence="2 3">
    <name type="scientific">Symbiodinium natans</name>
    <dbReference type="NCBI Taxonomy" id="878477"/>
    <lineage>
        <taxon>Eukaryota</taxon>
        <taxon>Sar</taxon>
        <taxon>Alveolata</taxon>
        <taxon>Dinophyceae</taxon>
        <taxon>Suessiales</taxon>
        <taxon>Symbiodiniaceae</taxon>
        <taxon>Symbiodinium</taxon>
    </lineage>
</organism>
<dbReference type="Gene3D" id="3.40.50.300">
    <property type="entry name" value="P-loop containing nucleotide triphosphate hydrolases"/>
    <property type="match status" value="1"/>
</dbReference>
<gene>
    <name evidence="2" type="primary">DCL1</name>
    <name evidence="2" type="ORF">SNAT2548_LOCUS14866</name>
</gene>
<dbReference type="SUPFAM" id="SSF52540">
    <property type="entry name" value="P-loop containing nucleoside triphosphate hydrolases"/>
    <property type="match status" value="1"/>
</dbReference>
<dbReference type="GO" id="GO:0003676">
    <property type="term" value="F:nucleic acid binding"/>
    <property type="evidence" value="ECO:0007669"/>
    <property type="project" value="InterPro"/>
</dbReference>
<dbReference type="EMBL" id="CAJNDS010001791">
    <property type="protein sequence ID" value="CAE7280336.1"/>
    <property type="molecule type" value="Genomic_DNA"/>
</dbReference>